<accession>A0A0D2JZ40</accession>
<reference evidence="3 4" key="1">
    <citation type="journal article" date="2013" name="BMC Genomics">
        <title>Reconstruction of the lipid metabolism for the microalga Monoraphidium neglectum from its genome sequence reveals characteristics suitable for biofuel production.</title>
        <authorList>
            <person name="Bogen C."/>
            <person name="Al-Dilaimi A."/>
            <person name="Albersmeier A."/>
            <person name="Wichmann J."/>
            <person name="Grundmann M."/>
            <person name="Rupp O."/>
            <person name="Lauersen K.J."/>
            <person name="Blifernez-Klassen O."/>
            <person name="Kalinowski J."/>
            <person name="Goesmann A."/>
            <person name="Mussgnug J.H."/>
            <person name="Kruse O."/>
        </authorList>
    </citation>
    <scope>NUCLEOTIDE SEQUENCE [LARGE SCALE GENOMIC DNA]</scope>
    <source>
        <strain evidence="3 4">SAG 48.87</strain>
    </source>
</reference>
<evidence type="ECO:0000313" key="3">
    <source>
        <dbReference type="EMBL" id="KIZ03778.1"/>
    </source>
</evidence>
<evidence type="ECO:0000256" key="1">
    <source>
        <dbReference type="SAM" id="MobiDB-lite"/>
    </source>
</evidence>
<organism evidence="3 4">
    <name type="scientific">Monoraphidium neglectum</name>
    <dbReference type="NCBI Taxonomy" id="145388"/>
    <lineage>
        <taxon>Eukaryota</taxon>
        <taxon>Viridiplantae</taxon>
        <taxon>Chlorophyta</taxon>
        <taxon>core chlorophytes</taxon>
        <taxon>Chlorophyceae</taxon>
        <taxon>CS clade</taxon>
        <taxon>Sphaeropleales</taxon>
        <taxon>Selenastraceae</taxon>
        <taxon>Monoraphidium</taxon>
    </lineage>
</organism>
<evidence type="ECO:0000256" key="2">
    <source>
        <dbReference type="SAM" id="Phobius"/>
    </source>
</evidence>
<dbReference type="RefSeq" id="XP_013902797.1">
    <property type="nucleotide sequence ID" value="XM_014047343.1"/>
</dbReference>
<gene>
    <name evidence="3" type="ORF">MNEG_4181</name>
</gene>
<dbReference type="OrthoDB" id="10627735at2759"/>
<feature type="region of interest" description="Disordered" evidence="1">
    <location>
        <begin position="1"/>
        <end position="52"/>
    </location>
</feature>
<evidence type="ECO:0000313" key="4">
    <source>
        <dbReference type="Proteomes" id="UP000054498"/>
    </source>
</evidence>
<dbReference type="EMBL" id="KK100785">
    <property type="protein sequence ID" value="KIZ03778.1"/>
    <property type="molecule type" value="Genomic_DNA"/>
</dbReference>
<keyword evidence="2" id="KW-1133">Transmembrane helix</keyword>
<sequence length="122" mass="13253">MLKARAAATGRSAVSSLPPLLKRSNGRVPRTLPSAQQQQHLRHQRHQHGLLRSTTVAHASNKDDEALDRIKQAADGGDIWSSEIIAIVLKVGLVALFVTVTIVLLDAAQPIVQTTIDRFPKP</sequence>
<dbReference type="Proteomes" id="UP000054498">
    <property type="component" value="Unassembled WGS sequence"/>
</dbReference>
<keyword evidence="4" id="KW-1185">Reference proteome</keyword>
<feature type="transmembrane region" description="Helical" evidence="2">
    <location>
        <begin position="84"/>
        <end position="105"/>
    </location>
</feature>
<feature type="compositionally biased region" description="Basic residues" evidence="1">
    <location>
        <begin position="40"/>
        <end position="49"/>
    </location>
</feature>
<dbReference type="GeneID" id="25737059"/>
<proteinExistence type="predicted"/>
<dbReference type="AlphaFoldDB" id="A0A0D2JZ40"/>
<keyword evidence="2" id="KW-0812">Transmembrane</keyword>
<keyword evidence="2" id="KW-0472">Membrane</keyword>
<dbReference type="KEGG" id="mng:MNEG_4181"/>
<protein>
    <submittedName>
        <fullName evidence="3">Uncharacterized protein</fullName>
    </submittedName>
</protein>
<name>A0A0D2JZ40_9CHLO</name>